<keyword evidence="5 12" id="KW-1133">Transmembrane helix</keyword>
<comment type="subcellular location">
    <subcellularLocation>
        <location evidence="1">Cell membrane</location>
        <topology evidence="1">Single-pass type I membrane protein</topology>
    </subcellularLocation>
</comment>
<dbReference type="InterPro" id="IPR003599">
    <property type="entry name" value="Ig_sub"/>
</dbReference>
<evidence type="ECO:0000313" key="15">
    <source>
        <dbReference type="Ensembl" id="ENSLAFP00000024820.1"/>
    </source>
</evidence>
<keyword evidence="9" id="KW-0393">Immunoglobulin domain</keyword>
<dbReference type="Ensembl" id="ENSLAFT00000030411.1">
    <property type="protein sequence ID" value="ENSLAFP00000024820.1"/>
    <property type="gene ID" value="ENSLAFG00000028629.1"/>
</dbReference>
<keyword evidence="8" id="KW-0325">Glycoprotein</keyword>
<reference evidence="15" key="3">
    <citation type="submission" date="2025-09" db="UniProtKB">
        <authorList>
            <consortium name="Ensembl"/>
        </authorList>
    </citation>
    <scope>IDENTIFICATION</scope>
    <source>
        <strain evidence="15">Isolate ISIS603380</strain>
    </source>
</reference>
<feature type="compositionally biased region" description="Polar residues" evidence="11">
    <location>
        <begin position="226"/>
        <end position="241"/>
    </location>
</feature>
<reference evidence="15" key="2">
    <citation type="submission" date="2025-08" db="UniProtKB">
        <authorList>
            <consortium name="Ensembl"/>
        </authorList>
    </citation>
    <scope>IDENTIFICATION</scope>
    <source>
        <strain evidence="15">Isolate ISIS603380</strain>
    </source>
</reference>
<keyword evidence="3 12" id="KW-0812">Transmembrane</keyword>
<evidence type="ECO:0000256" key="9">
    <source>
        <dbReference type="ARBA" id="ARBA00023319"/>
    </source>
</evidence>
<feature type="chain" id="PRO_5003456075" description="Ig-like domain-containing protein" evidence="13">
    <location>
        <begin position="20"/>
        <end position="364"/>
    </location>
</feature>
<dbReference type="Pfam" id="PF07686">
    <property type="entry name" value="V-set"/>
    <property type="match status" value="1"/>
</dbReference>
<dbReference type="eggNOG" id="ENOG502S454">
    <property type="taxonomic scope" value="Eukaryota"/>
</dbReference>
<evidence type="ECO:0000256" key="6">
    <source>
        <dbReference type="ARBA" id="ARBA00023136"/>
    </source>
</evidence>
<feature type="compositionally biased region" description="Polar residues" evidence="11">
    <location>
        <begin position="195"/>
        <end position="212"/>
    </location>
</feature>
<dbReference type="PROSITE" id="PS50835">
    <property type="entry name" value="IG_LIKE"/>
    <property type="match status" value="1"/>
</dbReference>
<dbReference type="InterPro" id="IPR052331">
    <property type="entry name" value="TIM_domain-containing_protein"/>
</dbReference>
<evidence type="ECO:0000256" key="12">
    <source>
        <dbReference type="SAM" id="Phobius"/>
    </source>
</evidence>
<dbReference type="SUPFAM" id="SSF48726">
    <property type="entry name" value="Immunoglobulin"/>
    <property type="match status" value="1"/>
</dbReference>
<evidence type="ECO:0000256" key="10">
    <source>
        <dbReference type="ARBA" id="ARBA00038203"/>
    </source>
</evidence>
<dbReference type="Gene3D" id="2.60.40.10">
    <property type="entry name" value="Immunoglobulins"/>
    <property type="match status" value="1"/>
</dbReference>
<dbReference type="GO" id="GO:0001786">
    <property type="term" value="F:phosphatidylserine binding"/>
    <property type="evidence" value="ECO:0007669"/>
    <property type="project" value="TreeGrafter"/>
</dbReference>
<keyword evidence="2" id="KW-1003">Cell membrane</keyword>
<keyword evidence="16" id="KW-1185">Reference proteome</keyword>
<dbReference type="AlphaFoldDB" id="G3UAG2"/>
<dbReference type="PANTHER" id="PTHR47009">
    <property type="entry name" value="HEPATITIS A VIRUS CELLULAR RECEPTOR 1 HOMOLOG"/>
    <property type="match status" value="1"/>
</dbReference>
<evidence type="ECO:0000256" key="4">
    <source>
        <dbReference type="ARBA" id="ARBA00022729"/>
    </source>
</evidence>
<evidence type="ECO:0000313" key="16">
    <source>
        <dbReference type="Proteomes" id="UP000007646"/>
    </source>
</evidence>
<evidence type="ECO:0000256" key="5">
    <source>
        <dbReference type="ARBA" id="ARBA00022989"/>
    </source>
</evidence>
<sequence length="364" mass="40212">MHPQVVISSLILLLTDAVASYLQVNGVEGQPVTLPCTYSGQLTSMCWGRGKCPNSQCSDEIIWVDESGSQITFRKHRRYKLNGSLLKGDVSLTVDNAVKADSGLYCCRIEHRGWFNDHKLTISLEIKPLHMTCFPHKAKQAEICSKKKWLTEETASALRLSISITTSDSLWKVSVITSCTLSLRYKSVGLTSHLPISQDTNVPTSPRVSTSAPPTPTPEHNHKPVFTSSPPTQPAETQPKTPQEKKTLPTSSPWHSYPTGGNFTMTPSTHGLWPDNQTQLFLVQETKMTTAKKLYTGISVSALVLLSLLVVLSIKSKSVKSKLQQLRAVSFNGPKIDALRSAAESPFRAEDNVYIIEEDVYVME</sequence>
<dbReference type="GO" id="GO:0006911">
    <property type="term" value="P:phagocytosis, engulfment"/>
    <property type="evidence" value="ECO:0007669"/>
    <property type="project" value="TreeGrafter"/>
</dbReference>
<protein>
    <recommendedName>
        <fullName evidence="14">Ig-like domain-containing protein</fullName>
    </recommendedName>
</protein>
<dbReference type="FunCoup" id="G3UAG2">
    <property type="interactions" value="18"/>
</dbReference>
<evidence type="ECO:0000256" key="3">
    <source>
        <dbReference type="ARBA" id="ARBA00022692"/>
    </source>
</evidence>
<evidence type="ECO:0000256" key="2">
    <source>
        <dbReference type="ARBA" id="ARBA00022475"/>
    </source>
</evidence>
<keyword evidence="4 13" id="KW-0732">Signal</keyword>
<keyword evidence="6 12" id="KW-0472">Membrane</keyword>
<dbReference type="GeneTree" id="ENSGT00940000159345"/>
<name>G3UAG2_LOXAF</name>
<dbReference type="InterPro" id="IPR013783">
    <property type="entry name" value="Ig-like_fold"/>
</dbReference>
<evidence type="ECO:0000259" key="14">
    <source>
        <dbReference type="PROSITE" id="PS50835"/>
    </source>
</evidence>
<dbReference type="InterPro" id="IPR036179">
    <property type="entry name" value="Ig-like_dom_sf"/>
</dbReference>
<feature type="region of interest" description="Disordered" evidence="11">
    <location>
        <begin position="195"/>
        <end position="258"/>
    </location>
</feature>
<feature type="transmembrane region" description="Helical" evidence="12">
    <location>
        <begin position="294"/>
        <end position="314"/>
    </location>
</feature>
<dbReference type="GO" id="GO:0005886">
    <property type="term" value="C:plasma membrane"/>
    <property type="evidence" value="ECO:0007669"/>
    <property type="project" value="UniProtKB-SubCell"/>
</dbReference>
<feature type="domain" description="Ig-like" evidence="14">
    <location>
        <begin position="3"/>
        <end position="123"/>
    </location>
</feature>
<accession>G3UAG2</accession>
<dbReference type="OMA" id="EHSPQMV"/>
<dbReference type="GO" id="GO:0009986">
    <property type="term" value="C:cell surface"/>
    <property type="evidence" value="ECO:0007669"/>
    <property type="project" value="TreeGrafter"/>
</dbReference>
<dbReference type="InterPro" id="IPR013106">
    <property type="entry name" value="Ig_V-set"/>
</dbReference>
<dbReference type="InterPro" id="IPR007110">
    <property type="entry name" value="Ig-like_dom"/>
</dbReference>
<dbReference type="PANTHER" id="PTHR47009:SF1">
    <property type="entry name" value="HEPATITIS A VIRUS CELLULAR RECEPTOR 1"/>
    <property type="match status" value="1"/>
</dbReference>
<dbReference type="Proteomes" id="UP000007646">
    <property type="component" value="Unassembled WGS sequence"/>
</dbReference>
<dbReference type="GO" id="GO:0001618">
    <property type="term" value="F:virus receptor activity"/>
    <property type="evidence" value="ECO:0007669"/>
    <property type="project" value="TreeGrafter"/>
</dbReference>
<comment type="similarity">
    <text evidence="10">Belongs to the immunoglobulin superfamily. TIM family.</text>
</comment>
<feature type="compositionally biased region" description="Polar residues" evidence="11">
    <location>
        <begin position="248"/>
        <end position="258"/>
    </location>
</feature>
<dbReference type="FunFam" id="2.60.40.10:FF:000774">
    <property type="entry name" value="Hepatitis A virus cellular receptor 1"/>
    <property type="match status" value="1"/>
</dbReference>
<organism evidence="15 16">
    <name type="scientific">Loxodonta africana</name>
    <name type="common">African elephant</name>
    <dbReference type="NCBI Taxonomy" id="9785"/>
    <lineage>
        <taxon>Eukaryota</taxon>
        <taxon>Metazoa</taxon>
        <taxon>Chordata</taxon>
        <taxon>Craniata</taxon>
        <taxon>Vertebrata</taxon>
        <taxon>Euteleostomi</taxon>
        <taxon>Mammalia</taxon>
        <taxon>Eutheria</taxon>
        <taxon>Afrotheria</taxon>
        <taxon>Proboscidea</taxon>
        <taxon>Elephantidae</taxon>
        <taxon>Loxodonta</taxon>
    </lineage>
</organism>
<evidence type="ECO:0000256" key="8">
    <source>
        <dbReference type="ARBA" id="ARBA00023180"/>
    </source>
</evidence>
<evidence type="ECO:0000256" key="11">
    <source>
        <dbReference type="SAM" id="MobiDB-lite"/>
    </source>
</evidence>
<evidence type="ECO:0000256" key="13">
    <source>
        <dbReference type="SAM" id="SignalP"/>
    </source>
</evidence>
<proteinExistence type="inferred from homology"/>
<evidence type="ECO:0000256" key="1">
    <source>
        <dbReference type="ARBA" id="ARBA00004251"/>
    </source>
</evidence>
<evidence type="ECO:0000256" key="7">
    <source>
        <dbReference type="ARBA" id="ARBA00023157"/>
    </source>
</evidence>
<dbReference type="GO" id="GO:0033005">
    <property type="term" value="P:positive regulation of mast cell activation"/>
    <property type="evidence" value="ECO:0007669"/>
    <property type="project" value="TreeGrafter"/>
</dbReference>
<dbReference type="SMART" id="SM00409">
    <property type="entry name" value="IG"/>
    <property type="match status" value="1"/>
</dbReference>
<dbReference type="InParanoid" id="G3UAG2"/>
<feature type="signal peptide" evidence="13">
    <location>
        <begin position="1"/>
        <end position="19"/>
    </location>
</feature>
<dbReference type="HOGENOM" id="CLU_047504_2_1_1"/>
<reference evidence="15 16" key="1">
    <citation type="submission" date="2009-06" db="EMBL/GenBank/DDBJ databases">
        <title>The Genome Sequence of Loxodonta africana (African elephant).</title>
        <authorList>
            <person name="Di Palma F."/>
            <person name="Heiman D."/>
            <person name="Young S."/>
            <person name="Johnson J."/>
            <person name="Lander E.S."/>
            <person name="Lindblad-Toh K."/>
        </authorList>
    </citation>
    <scope>NUCLEOTIDE SEQUENCE [LARGE SCALE GENOMIC DNA]</scope>
    <source>
        <strain evidence="15 16">Isolate ISIS603380</strain>
    </source>
</reference>
<keyword evidence="7" id="KW-1015">Disulfide bond</keyword>